<proteinExistence type="predicted"/>
<organism evidence="1 2">
    <name type="scientific">Corynebacterium matruchotii ATCC 33806</name>
    <dbReference type="NCBI Taxonomy" id="566549"/>
    <lineage>
        <taxon>Bacteria</taxon>
        <taxon>Bacillati</taxon>
        <taxon>Actinomycetota</taxon>
        <taxon>Actinomycetes</taxon>
        <taxon>Mycobacteriales</taxon>
        <taxon>Corynebacteriaceae</taxon>
        <taxon>Corynebacterium</taxon>
    </lineage>
</organism>
<evidence type="ECO:0000313" key="2">
    <source>
        <dbReference type="Proteomes" id="UP000006247"/>
    </source>
</evidence>
<dbReference type="HOGENOM" id="CLU_1802882_0_0_11"/>
<dbReference type="Proteomes" id="UP000006247">
    <property type="component" value="Unassembled WGS sequence"/>
</dbReference>
<sequence>MIKKILVVVAAIIVVVIGVAVWAFSGRDPLQQYLSQRAEKTSLTFKSVFTDADRFVVVCPGAEQADITMALGQNVTGNVAAPKDGNNILVSVAQGKAEPHEYQRQRIDLCENLPGGAKVLVIEGEQTYNFVQPANSSQWVMQH</sequence>
<dbReference type="EMBL" id="ACEB01000051">
    <property type="protein sequence ID" value="EEG25633.1"/>
    <property type="molecule type" value="Genomic_DNA"/>
</dbReference>
<comment type="caution">
    <text evidence="1">The sequence shown here is derived from an EMBL/GenBank/DDBJ whole genome shotgun (WGS) entry which is preliminary data.</text>
</comment>
<protein>
    <submittedName>
        <fullName evidence="1">Uncharacterized protein</fullName>
    </submittedName>
</protein>
<name>C0E774_9CORY</name>
<accession>C0E774</accession>
<dbReference type="AlphaFoldDB" id="C0E774"/>
<reference evidence="1 2" key="1">
    <citation type="submission" date="2009-01" db="EMBL/GenBank/DDBJ databases">
        <authorList>
            <person name="Fulton L."/>
            <person name="Clifton S."/>
            <person name="Chinwalla A.T."/>
            <person name="Mitreva M."/>
            <person name="Sodergren E."/>
            <person name="Weinstock G."/>
            <person name="Clifton S."/>
            <person name="Dooling D.J."/>
            <person name="Fulton B."/>
            <person name="Minx P."/>
            <person name="Pepin K.H."/>
            <person name="Johnson M."/>
            <person name="Bhonagiri V."/>
            <person name="Nash W.E."/>
            <person name="Mardis E.R."/>
            <person name="Wilson R.K."/>
        </authorList>
    </citation>
    <scope>NUCLEOTIDE SEQUENCE [LARGE SCALE GENOMIC DNA]</scope>
    <source>
        <strain evidence="1 2">ATCC 33806</strain>
    </source>
</reference>
<evidence type="ECO:0000313" key="1">
    <source>
        <dbReference type="EMBL" id="EEG25633.1"/>
    </source>
</evidence>
<gene>
    <name evidence="1" type="ORF">CORMATOL_02862</name>
</gene>